<dbReference type="eggNOG" id="COG1696">
    <property type="taxonomic scope" value="Bacteria"/>
</dbReference>
<reference evidence="2 3" key="1">
    <citation type="submission" date="2009-02" db="EMBL/GenBank/DDBJ databases">
        <authorList>
            <person name="Fulton L."/>
            <person name="Clifton S."/>
            <person name="Fulton B."/>
            <person name="Xu J."/>
            <person name="Minx P."/>
            <person name="Pepin K.H."/>
            <person name="Johnson M."/>
            <person name="Bhonagiri V."/>
            <person name="Nash W.E."/>
            <person name="Mardis E.R."/>
            <person name="Wilson R.K."/>
        </authorList>
    </citation>
    <scope>NUCLEOTIDE SEQUENCE [LARGE SCALE GENOMIC DNA]</scope>
    <source>
        <strain evidence="2 3">DSM 16841</strain>
    </source>
</reference>
<reference evidence="2 3" key="2">
    <citation type="submission" date="2009-03" db="EMBL/GenBank/DDBJ databases">
        <title>Draft genome sequence of Roseburia inulinivorans (DSM 16841).</title>
        <authorList>
            <person name="Sudarsanam P."/>
            <person name="Ley R."/>
            <person name="Guruge J."/>
            <person name="Turnbaugh P.J."/>
            <person name="Mahowald M."/>
            <person name="Liep D."/>
            <person name="Gordon J."/>
        </authorList>
    </citation>
    <scope>NUCLEOTIDE SEQUENCE [LARGE SCALE GENOMIC DNA]</scope>
    <source>
        <strain evidence="2 3">DSM 16841</strain>
    </source>
</reference>
<comment type="caution">
    <text evidence="2">The sequence shown here is derived from an EMBL/GenBank/DDBJ whole genome shotgun (WGS) entry which is preliminary data.</text>
</comment>
<gene>
    <name evidence="2" type="ORF">ROSEINA2194_04446</name>
</gene>
<keyword evidence="1" id="KW-0812">Transmembrane</keyword>
<feature type="transmembrane region" description="Helical" evidence="1">
    <location>
        <begin position="99"/>
        <end position="122"/>
    </location>
</feature>
<sequence>MFLICARNSIEHGYVLLVVLFSFVIFRVESVREIKEQFLGLAGSYGNAMTPMAAYEIKSYLILLLIACAGATPFPAMWVQRLKNTNMWKKSGWLLQSCYILTGLVLATAFLLGSSVHPFLYFRF</sequence>
<dbReference type="AlphaFoldDB" id="C0G097"/>
<keyword evidence="1" id="KW-1133">Transmembrane helix</keyword>
<organism evidence="2 3">
    <name type="scientific">Roseburia inulinivorans DSM 16841</name>
    <dbReference type="NCBI Taxonomy" id="622312"/>
    <lineage>
        <taxon>Bacteria</taxon>
        <taxon>Bacillati</taxon>
        <taxon>Bacillota</taxon>
        <taxon>Clostridia</taxon>
        <taxon>Lachnospirales</taxon>
        <taxon>Lachnospiraceae</taxon>
        <taxon>Roseburia</taxon>
    </lineage>
</organism>
<feature type="transmembrane region" description="Helical" evidence="1">
    <location>
        <begin position="59"/>
        <end position="79"/>
    </location>
</feature>
<dbReference type="RefSeq" id="WP_007890921.1">
    <property type="nucleotide sequence ID" value="NZ_ACFY01000177.1"/>
</dbReference>
<name>C0G097_9FIRM</name>
<evidence type="ECO:0000313" key="2">
    <source>
        <dbReference type="EMBL" id="EEG91722.1"/>
    </source>
</evidence>
<keyword evidence="1" id="KW-0472">Membrane</keyword>
<proteinExistence type="predicted"/>
<evidence type="ECO:0000313" key="3">
    <source>
        <dbReference type="Proteomes" id="UP000003561"/>
    </source>
</evidence>
<feature type="transmembrane region" description="Helical" evidence="1">
    <location>
        <begin position="12"/>
        <end position="28"/>
    </location>
</feature>
<protein>
    <recommendedName>
        <fullName evidence="4">MBOAT family protein</fullName>
    </recommendedName>
</protein>
<evidence type="ECO:0000256" key="1">
    <source>
        <dbReference type="SAM" id="Phobius"/>
    </source>
</evidence>
<dbReference type="EMBL" id="ACFY01000177">
    <property type="protein sequence ID" value="EEG91722.1"/>
    <property type="molecule type" value="Genomic_DNA"/>
</dbReference>
<dbReference type="Proteomes" id="UP000003561">
    <property type="component" value="Unassembled WGS sequence"/>
</dbReference>
<accession>C0G097</accession>
<evidence type="ECO:0008006" key="4">
    <source>
        <dbReference type="Google" id="ProtNLM"/>
    </source>
</evidence>